<evidence type="ECO:0000256" key="2">
    <source>
        <dbReference type="ARBA" id="ARBA00022737"/>
    </source>
</evidence>
<name>A0A4U1FDS0_MONMO</name>
<dbReference type="InterPro" id="IPR020472">
    <property type="entry name" value="WD40_PAC1"/>
</dbReference>
<feature type="region of interest" description="Disordered" evidence="4">
    <location>
        <begin position="388"/>
        <end position="435"/>
    </location>
</feature>
<dbReference type="AlphaFoldDB" id="A0A4U1FDS0"/>
<sequence length="435" mass="47971">GRQAAGAGGHGPMNSRAPGTLAVERVKFFGQHRGEVNSSAFSPDGQKLLTASEDGCVYGWETQSGRLLWRYRFCRFSPDGCLFASTSCDCTIRLWDVAEAKCLQVLQGKWAGWDWEPSSQAWFPFRTLLCPVPPHPCLAPWPVTSEVWRPSASALNQSNWHQAAGTRGQARCCATWWDTETVPSSDFAPSSDCLAIGSWDSTIRMWELRAGTPVIFQQELEGHSGNVSCLCYSASGLLVSGSWDKTIHIWKPSTGSLPVQLKGHITWVKSRAFSPDGLQVASTGYSHMVKVWDYNTGKSIETLKVRSVATANKGAEEGLLGEARTHRAPYNAFGRESWMWPTPVPLPQMGNSECLELLLRQNSKFTANRPELLKQNITTYGSQDLPPLLLPAQGAQDQNNHKRVSNRPLWPGLPWPPTRATTSSRPACSDPSDTR</sequence>
<dbReference type="Proteomes" id="UP000308365">
    <property type="component" value="Unassembled WGS sequence"/>
</dbReference>
<evidence type="ECO:0000256" key="1">
    <source>
        <dbReference type="ARBA" id="ARBA00022574"/>
    </source>
</evidence>
<evidence type="ECO:0000313" key="6">
    <source>
        <dbReference type="Proteomes" id="UP000308365"/>
    </source>
</evidence>
<dbReference type="InterPro" id="IPR015943">
    <property type="entry name" value="WD40/YVTN_repeat-like_dom_sf"/>
</dbReference>
<dbReference type="Gene3D" id="2.130.10.10">
    <property type="entry name" value="YVTN repeat-like/Quinoprotein amine dehydrogenase"/>
    <property type="match status" value="2"/>
</dbReference>
<feature type="non-terminal residue" evidence="5">
    <location>
        <position position="1"/>
    </location>
</feature>
<evidence type="ECO:0000256" key="4">
    <source>
        <dbReference type="SAM" id="MobiDB-lite"/>
    </source>
</evidence>
<feature type="repeat" description="WD" evidence="3">
    <location>
        <begin position="220"/>
        <end position="260"/>
    </location>
</feature>
<dbReference type="PANTHER" id="PTHR22847:SF637">
    <property type="entry name" value="WD REPEAT DOMAIN 5B"/>
    <property type="match status" value="1"/>
</dbReference>
<dbReference type="PRINTS" id="PR00320">
    <property type="entry name" value="GPROTEINBRPT"/>
</dbReference>
<reference evidence="6" key="1">
    <citation type="journal article" date="2019" name="IScience">
        <title>Narwhal Genome Reveals Long-Term Low Genetic Diversity despite Current Large Abundance Size.</title>
        <authorList>
            <person name="Westbury M.V."/>
            <person name="Petersen B."/>
            <person name="Garde E."/>
            <person name="Heide-Jorgensen M.P."/>
            <person name="Lorenzen E.D."/>
        </authorList>
    </citation>
    <scope>NUCLEOTIDE SEQUENCE [LARGE SCALE GENOMIC DNA]</scope>
</reference>
<dbReference type="EMBL" id="RWIC01000192">
    <property type="protein sequence ID" value="TKC47823.1"/>
    <property type="molecule type" value="Genomic_DNA"/>
</dbReference>
<comment type="caution">
    <text evidence="5">The sequence shown here is derived from an EMBL/GenBank/DDBJ whole genome shotgun (WGS) entry which is preliminary data.</text>
</comment>
<keyword evidence="1 3" id="KW-0853">WD repeat</keyword>
<dbReference type="InterPro" id="IPR019775">
    <property type="entry name" value="WD40_repeat_CS"/>
</dbReference>
<feature type="repeat" description="WD" evidence="3">
    <location>
        <begin position="76"/>
        <end position="105"/>
    </location>
</feature>
<dbReference type="PROSITE" id="PS00678">
    <property type="entry name" value="WD_REPEATS_1"/>
    <property type="match status" value="2"/>
</dbReference>
<dbReference type="PROSITE" id="PS50294">
    <property type="entry name" value="WD_REPEATS_REGION"/>
    <property type="match status" value="3"/>
</dbReference>
<organism evidence="5 6">
    <name type="scientific">Monodon monoceros</name>
    <name type="common">Narwhal</name>
    <name type="synonym">Ceratodon monodon</name>
    <dbReference type="NCBI Taxonomy" id="40151"/>
    <lineage>
        <taxon>Eukaryota</taxon>
        <taxon>Metazoa</taxon>
        <taxon>Chordata</taxon>
        <taxon>Craniata</taxon>
        <taxon>Vertebrata</taxon>
        <taxon>Euteleostomi</taxon>
        <taxon>Mammalia</taxon>
        <taxon>Eutheria</taxon>
        <taxon>Laurasiatheria</taxon>
        <taxon>Artiodactyla</taxon>
        <taxon>Whippomorpha</taxon>
        <taxon>Cetacea</taxon>
        <taxon>Odontoceti</taxon>
        <taxon>Monodontidae</taxon>
        <taxon>Monodon</taxon>
    </lineage>
</organism>
<evidence type="ECO:0008006" key="7">
    <source>
        <dbReference type="Google" id="ProtNLM"/>
    </source>
</evidence>
<dbReference type="PANTHER" id="PTHR22847">
    <property type="entry name" value="WD40 REPEAT PROTEIN"/>
    <property type="match status" value="1"/>
</dbReference>
<feature type="repeat" description="WD" evidence="3">
    <location>
        <begin position="29"/>
        <end position="70"/>
    </location>
</feature>
<dbReference type="Pfam" id="PF00400">
    <property type="entry name" value="WD40"/>
    <property type="match status" value="5"/>
</dbReference>
<dbReference type="InterPro" id="IPR001680">
    <property type="entry name" value="WD40_rpt"/>
</dbReference>
<feature type="repeat" description="WD" evidence="3">
    <location>
        <begin position="179"/>
        <end position="216"/>
    </location>
</feature>
<dbReference type="PROSITE" id="PS50082">
    <property type="entry name" value="WD_REPEATS_2"/>
    <property type="match status" value="5"/>
</dbReference>
<gene>
    <name evidence="5" type="ORF">EI555_007185</name>
</gene>
<evidence type="ECO:0000256" key="3">
    <source>
        <dbReference type="PROSITE-ProRule" id="PRU00221"/>
    </source>
</evidence>
<dbReference type="SMART" id="SM00320">
    <property type="entry name" value="WD40"/>
    <property type="match status" value="5"/>
</dbReference>
<dbReference type="InterPro" id="IPR036322">
    <property type="entry name" value="WD40_repeat_dom_sf"/>
</dbReference>
<evidence type="ECO:0000313" key="5">
    <source>
        <dbReference type="EMBL" id="TKC47823.1"/>
    </source>
</evidence>
<proteinExistence type="predicted"/>
<dbReference type="CDD" id="cd00200">
    <property type="entry name" value="WD40"/>
    <property type="match status" value="1"/>
</dbReference>
<accession>A0A4U1FDS0</accession>
<protein>
    <recommendedName>
        <fullName evidence="7">Anaphase-promoting complex subunit 4 WD40 domain-containing protein</fullName>
    </recommendedName>
</protein>
<dbReference type="SUPFAM" id="SSF50978">
    <property type="entry name" value="WD40 repeat-like"/>
    <property type="match status" value="1"/>
</dbReference>
<keyword evidence="2" id="KW-0677">Repeat</keyword>
<feature type="repeat" description="WD" evidence="3">
    <location>
        <begin position="261"/>
        <end position="302"/>
    </location>
</feature>